<proteinExistence type="predicted"/>
<name>A0A4Q8M3Y2_9GAMM</name>
<organism evidence="1 2">
    <name type="scientific">Pseudoxanthomonas winnipegensis</name>
    <dbReference type="NCBI Taxonomy" id="2480810"/>
    <lineage>
        <taxon>Bacteria</taxon>
        <taxon>Pseudomonadati</taxon>
        <taxon>Pseudomonadota</taxon>
        <taxon>Gammaproteobacteria</taxon>
        <taxon>Lysobacterales</taxon>
        <taxon>Lysobacteraceae</taxon>
        <taxon>Pseudoxanthomonas</taxon>
    </lineage>
</organism>
<dbReference type="OrthoDB" id="9958856at2"/>
<dbReference type="EMBL" id="SHMG01000008">
    <property type="protein sequence ID" value="TAA40150.1"/>
    <property type="molecule type" value="Genomic_DNA"/>
</dbReference>
<evidence type="ECO:0000313" key="1">
    <source>
        <dbReference type="EMBL" id="TAA40150.1"/>
    </source>
</evidence>
<dbReference type="AlphaFoldDB" id="A0A4Q8M3Y2"/>
<dbReference type="Proteomes" id="UP000294164">
    <property type="component" value="Unassembled WGS sequence"/>
</dbReference>
<sequence>MQNDPRIADLRRRRDETLKAEENNVLRREHGPKLVQALSAATKYDLNIESFDVGKFPPFSLDWNGKLEDAGGLVKAYVNEEEVRSLLFCMERRSSCADGYVGILNNDYLGLSLVTGLSLQGMVESAQRSEDSVVFYPEGGEGAVVVDYYPSSPGDGYSVLVQGGKMIELFKECFVD</sequence>
<gene>
    <name evidence="1" type="ORF">EA655_13410</name>
</gene>
<accession>A0A4Q8M3Y2</accession>
<reference evidence="1 2" key="1">
    <citation type="submission" date="2019-02" db="EMBL/GenBank/DDBJ databases">
        <title>WGS of Pseudoxanthomonas species novum from clinical isolates.</title>
        <authorList>
            <person name="Bernier A.-M."/>
            <person name="Bernard K."/>
            <person name="Vachon A."/>
        </authorList>
    </citation>
    <scope>NUCLEOTIDE SEQUENCE [LARGE SCALE GENOMIC DNA]</scope>
    <source>
        <strain evidence="1 2">NML130969</strain>
    </source>
</reference>
<comment type="caution">
    <text evidence="1">The sequence shown here is derived from an EMBL/GenBank/DDBJ whole genome shotgun (WGS) entry which is preliminary data.</text>
</comment>
<protein>
    <submittedName>
        <fullName evidence="1">Uncharacterized protein</fullName>
    </submittedName>
</protein>
<dbReference type="RefSeq" id="WP_130535038.1">
    <property type="nucleotide sequence ID" value="NZ_SHMG01000008.1"/>
</dbReference>
<evidence type="ECO:0000313" key="2">
    <source>
        <dbReference type="Proteomes" id="UP000294164"/>
    </source>
</evidence>